<dbReference type="PANTHER" id="PTHR30290:SF10">
    <property type="entry name" value="PERIPLASMIC OLIGOPEPTIDE-BINDING PROTEIN-RELATED"/>
    <property type="match status" value="1"/>
</dbReference>
<proteinExistence type="inferred from homology"/>
<reference evidence="7" key="1">
    <citation type="submission" date="2022-05" db="EMBL/GenBank/DDBJ databases">
        <title>Complete genome sequence of toluene-degrading Gulosibacter sediminis strain ACHW.36C.</title>
        <authorList>
            <person name="Wai A.C."/>
            <person name="Lai G.K."/>
            <person name="Griffin S.D."/>
            <person name="Leung F.C."/>
        </authorList>
    </citation>
    <scope>NUCLEOTIDE SEQUENCE [LARGE SCALE GENOMIC DNA]</scope>
    <source>
        <strain evidence="7">ACHW.36C</strain>
    </source>
</reference>
<gene>
    <name evidence="7" type="ORF">M3M28_00310</name>
</gene>
<evidence type="ECO:0000256" key="5">
    <source>
        <dbReference type="SAM" id="Phobius"/>
    </source>
</evidence>
<dbReference type="CDD" id="cd00995">
    <property type="entry name" value="PBP2_NikA_DppA_OppA_like"/>
    <property type="match status" value="1"/>
</dbReference>
<sequence>MASPSESAVSATTMRLATSGFIDSFNPFTSIYLTPTNALRYMYENLVQYSAEDGSPTEGLAESWETEEDGARWVYKIREGMTWSDGEPITAEDVKWTYDQMMEDDLMGTANGSLVSNFESVEAPDDTTLIINLTAPQAPVPGQEIPVVPEHIWSEIDNPSEYPNDADVVGSGPYILESYSPNEGFVLKANPDFWRGAPSIDQLQYVYYTDNDASIQALRAGDIDFISGLTPQQFSALEGEEGITTSSGEGRRYTSIAINPGQVTRDGEAYGNSSPALADVEVRQAIRKGIDSQALLDNVMDGQGVHATSFVPASYETWMLPEDDPSIMEFDPEAARTQLDEAGWTEGADGIREKDGEKLTLTLQIDGSDPTEQALSEYIQPWMADIGIDLKVEATDSDTLSANTTAGNYDMYFSGWSLGPDPDYQLSINTCANLPTDTEGNGGTTQDGYCDEEFDSLYEQQRTELDHDARVELVHEMLAMNYTASVQVALYYPNQLEAYRSDRFENFTKMPTDNGIIANQSGYWGFMDVTPVGESGSGGGSQTGLWIVIGGVVVVAAIVVVVMISRRKKSADIE</sequence>
<organism evidence="7">
    <name type="scientific">Gulosibacter sediminis</name>
    <dbReference type="NCBI Taxonomy" id="1729695"/>
    <lineage>
        <taxon>Bacteria</taxon>
        <taxon>Bacillati</taxon>
        <taxon>Actinomycetota</taxon>
        <taxon>Actinomycetes</taxon>
        <taxon>Micrococcales</taxon>
        <taxon>Microbacteriaceae</taxon>
        <taxon>Gulosibacter</taxon>
    </lineage>
</organism>
<evidence type="ECO:0000256" key="1">
    <source>
        <dbReference type="ARBA" id="ARBA00004196"/>
    </source>
</evidence>
<evidence type="ECO:0000256" key="2">
    <source>
        <dbReference type="ARBA" id="ARBA00005695"/>
    </source>
</evidence>
<keyword evidence="5" id="KW-0812">Transmembrane</keyword>
<name>A0ABY4MX05_9MICO</name>
<dbReference type="PANTHER" id="PTHR30290">
    <property type="entry name" value="PERIPLASMIC BINDING COMPONENT OF ABC TRANSPORTER"/>
    <property type="match status" value="1"/>
</dbReference>
<keyword evidence="3" id="KW-0813">Transport</keyword>
<keyword evidence="5" id="KW-1133">Transmembrane helix</keyword>
<feature type="transmembrane region" description="Helical" evidence="5">
    <location>
        <begin position="544"/>
        <end position="564"/>
    </location>
</feature>
<evidence type="ECO:0000256" key="3">
    <source>
        <dbReference type="ARBA" id="ARBA00022448"/>
    </source>
</evidence>
<dbReference type="Pfam" id="PF00496">
    <property type="entry name" value="SBP_bac_5"/>
    <property type="match status" value="1"/>
</dbReference>
<protein>
    <submittedName>
        <fullName evidence="7">ABC transporter substrate-binding protein</fullName>
    </submittedName>
</protein>
<dbReference type="Gene3D" id="3.10.105.10">
    <property type="entry name" value="Dipeptide-binding Protein, Domain 3"/>
    <property type="match status" value="1"/>
</dbReference>
<evidence type="ECO:0000256" key="4">
    <source>
        <dbReference type="ARBA" id="ARBA00022729"/>
    </source>
</evidence>
<evidence type="ECO:0000259" key="6">
    <source>
        <dbReference type="Pfam" id="PF00496"/>
    </source>
</evidence>
<dbReference type="EMBL" id="CP097160">
    <property type="protein sequence ID" value="UQN14946.1"/>
    <property type="molecule type" value="Genomic_DNA"/>
</dbReference>
<accession>A0ABY4MX05</accession>
<evidence type="ECO:0000313" key="7">
    <source>
        <dbReference type="EMBL" id="UQN14946.1"/>
    </source>
</evidence>
<dbReference type="InterPro" id="IPR000914">
    <property type="entry name" value="SBP_5_dom"/>
</dbReference>
<dbReference type="Gene3D" id="3.40.190.10">
    <property type="entry name" value="Periplasmic binding protein-like II"/>
    <property type="match status" value="1"/>
</dbReference>
<dbReference type="PIRSF" id="PIRSF002741">
    <property type="entry name" value="MppA"/>
    <property type="match status" value="1"/>
</dbReference>
<dbReference type="SUPFAM" id="SSF53850">
    <property type="entry name" value="Periplasmic binding protein-like II"/>
    <property type="match status" value="1"/>
</dbReference>
<dbReference type="InterPro" id="IPR039424">
    <property type="entry name" value="SBP_5"/>
</dbReference>
<comment type="similarity">
    <text evidence="2">Belongs to the bacterial solute-binding protein 5 family.</text>
</comment>
<keyword evidence="5" id="KW-0472">Membrane</keyword>
<keyword evidence="4" id="KW-0732">Signal</keyword>
<feature type="domain" description="Solute-binding protein family 5" evidence="6">
    <location>
        <begin position="56"/>
        <end position="427"/>
    </location>
</feature>
<dbReference type="InterPro" id="IPR030678">
    <property type="entry name" value="Peptide/Ni-bd"/>
</dbReference>
<comment type="subcellular location">
    <subcellularLocation>
        <location evidence="1">Cell envelope</location>
    </subcellularLocation>
</comment>